<dbReference type="InterPro" id="IPR011611">
    <property type="entry name" value="PfkB_dom"/>
</dbReference>
<dbReference type="PANTHER" id="PTHR43320">
    <property type="entry name" value="SUGAR KINASE"/>
    <property type="match status" value="1"/>
</dbReference>
<keyword evidence="3" id="KW-0418">Kinase</keyword>
<accession>A0A6J6GWD2</accession>
<name>A0A6J6GWD2_9ZZZZ</name>
<evidence type="ECO:0000259" key="4">
    <source>
        <dbReference type="Pfam" id="PF00294"/>
    </source>
</evidence>
<dbReference type="GO" id="GO:0016301">
    <property type="term" value="F:kinase activity"/>
    <property type="evidence" value="ECO:0007669"/>
    <property type="project" value="UniProtKB-KW"/>
</dbReference>
<dbReference type="InterPro" id="IPR029056">
    <property type="entry name" value="Ribokinase-like"/>
</dbReference>
<proteinExistence type="inferred from homology"/>
<evidence type="ECO:0000256" key="1">
    <source>
        <dbReference type="ARBA" id="ARBA00010688"/>
    </source>
</evidence>
<gene>
    <name evidence="5" type="ORF">UFOPK1826_00833</name>
</gene>
<comment type="similarity">
    <text evidence="1">Belongs to the carbohydrate kinase PfkB family.</text>
</comment>
<feature type="domain" description="Carbohydrate kinase PfkB" evidence="4">
    <location>
        <begin position="65"/>
        <end position="335"/>
    </location>
</feature>
<dbReference type="SUPFAM" id="SSF53613">
    <property type="entry name" value="Ribokinase-like"/>
    <property type="match status" value="1"/>
</dbReference>
<dbReference type="PANTHER" id="PTHR43320:SF3">
    <property type="entry name" value="CARBOHYDRATE KINASE PFKB DOMAIN-CONTAINING PROTEIN"/>
    <property type="match status" value="1"/>
</dbReference>
<reference evidence="5" key="1">
    <citation type="submission" date="2020-05" db="EMBL/GenBank/DDBJ databases">
        <authorList>
            <person name="Chiriac C."/>
            <person name="Salcher M."/>
            <person name="Ghai R."/>
            <person name="Kavagutti S V."/>
        </authorList>
    </citation>
    <scope>NUCLEOTIDE SEQUENCE</scope>
</reference>
<dbReference type="Pfam" id="PF00294">
    <property type="entry name" value="PfkB"/>
    <property type="match status" value="1"/>
</dbReference>
<dbReference type="InterPro" id="IPR052700">
    <property type="entry name" value="Carb_kinase_PfkB-like"/>
</dbReference>
<dbReference type="EMBL" id="CAEZUN010000094">
    <property type="protein sequence ID" value="CAB4603404.1"/>
    <property type="molecule type" value="Genomic_DNA"/>
</dbReference>
<dbReference type="AlphaFoldDB" id="A0A6J6GWD2"/>
<evidence type="ECO:0000256" key="3">
    <source>
        <dbReference type="ARBA" id="ARBA00022777"/>
    </source>
</evidence>
<dbReference type="CDD" id="cd01168">
    <property type="entry name" value="adenosine_kinase"/>
    <property type="match status" value="1"/>
</dbReference>
<organism evidence="5">
    <name type="scientific">freshwater metagenome</name>
    <dbReference type="NCBI Taxonomy" id="449393"/>
    <lineage>
        <taxon>unclassified sequences</taxon>
        <taxon>metagenomes</taxon>
        <taxon>ecological metagenomes</taxon>
    </lineage>
</organism>
<protein>
    <submittedName>
        <fullName evidence="5">Unannotated protein</fullName>
    </submittedName>
</protein>
<dbReference type="Gene3D" id="3.30.1110.10">
    <property type="match status" value="1"/>
</dbReference>
<evidence type="ECO:0000313" key="5">
    <source>
        <dbReference type="EMBL" id="CAB4603404.1"/>
    </source>
</evidence>
<keyword evidence="2" id="KW-0808">Transferase</keyword>
<dbReference type="Gene3D" id="3.40.1190.20">
    <property type="match status" value="1"/>
</dbReference>
<sequence>MTIQNQLVFHLVPPVDLTGSSGVSLDSLTIGNALVDVLATVDEGFLIREKIIKGSMNLVDIARSKHLHSLVNSRTEMSGGSAANTAYGLASLGGKAGFIGKISADRLGESFASDLANVGVSFFPGVTCETEDTGRCLIVVTPDGNRTMNTFLGAASLLDAADISRDAVQSAAVVMLEGYLFDRDAAKEAFRVAAEYAHAAGRKVALTLSDSFCVDRHRADFLDLVKNDIDILFSNEDEIKSLYQVGSINDALHQLRDDCEFAAVTRNEHGSVVIDGDEVVIIDAEPVDSVVDATGAGDMYAAGFLYGFVRGKPIEQCGRIGSVVASEVISHMGSRPLVALKTILPKDLK</sequence>
<evidence type="ECO:0000256" key="2">
    <source>
        <dbReference type="ARBA" id="ARBA00022679"/>
    </source>
</evidence>